<name>A0A4Y2V5D0_ARAVE</name>
<accession>A0A4Y2V5D0</accession>
<sequence>MTLKTATGERAKIQENLTINQMDQKIQHIVYVSDSTDSLYSQPGFLQNLNLNMTGEGARTGSENNFFVFFRYVHNFKNAHTLMERMFSLDDSSNLSQLRKKFRTGNNIFCETNRTLSNGR</sequence>
<organism evidence="1 2">
    <name type="scientific">Araneus ventricosus</name>
    <name type="common">Orbweaver spider</name>
    <name type="synonym">Epeira ventricosa</name>
    <dbReference type="NCBI Taxonomy" id="182803"/>
    <lineage>
        <taxon>Eukaryota</taxon>
        <taxon>Metazoa</taxon>
        <taxon>Ecdysozoa</taxon>
        <taxon>Arthropoda</taxon>
        <taxon>Chelicerata</taxon>
        <taxon>Arachnida</taxon>
        <taxon>Araneae</taxon>
        <taxon>Araneomorphae</taxon>
        <taxon>Entelegynae</taxon>
        <taxon>Araneoidea</taxon>
        <taxon>Araneidae</taxon>
        <taxon>Araneus</taxon>
    </lineage>
</organism>
<evidence type="ECO:0000313" key="2">
    <source>
        <dbReference type="Proteomes" id="UP000499080"/>
    </source>
</evidence>
<reference evidence="1 2" key="1">
    <citation type="journal article" date="2019" name="Sci. Rep.">
        <title>Orb-weaving spider Araneus ventricosus genome elucidates the spidroin gene catalogue.</title>
        <authorList>
            <person name="Kono N."/>
            <person name="Nakamura H."/>
            <person name="Ohtoshi R."/>
            <person name="Moran D.A.P."/>
            <person name="Shinohara A."/>
            <person name="Yoshida Y."/>
            <person name="Fujiwara M."/>
            <person name="Mori M."/>
            <person name="Tomita M."/>
            <person name="Arakawa K."/>
        </authorList>
    </citation>
    <scope>NUCLEOTIDE SEQUENCE [LARGE SCALE GENOMIC DNA]</scope>
</reference>
<dbReference type="EMBL" id="BGPR01043840">
    <property type="protein sequence ID" value="GBO20489.1"/>
    <property type="molecule type" value="Genomic_DNA"/>
</dbReference>
<dbReference type="OrthoDB" id="5833993at2759"/>
<dbReference type="Proteomes" id="UP000499080">
    <property type="component" value="Unassembled WGS sequence"/>
</dbReference>
<proteinExistence type="predicted"/>
<comment type="caution">
    <text evidence="1">The sequence shown here is derived from an EMBL/GenBank/DDBJ whole genome shotgun (WGS) entry which is preliminary data.</text>
</comment>
<gene>
    <name evidence="1" type="ORF">AVEN_149371_1</name>
</gene>
<protein>
    <submittedName>
        <fullName evidence="1">Uncharacterized protein</fullName>
    </submittedName>
</protein>
<evidence type="ECO:0000313" key="1">
    <source>
        <dbReference type="EMBL" id="GBO20489.1"/>
    </source>
</evidence>
<dbReference type="AlphaFoldDB" id="A0A4Y2V5D0"/>
<keyword evidence="2" id="KW-1185">Reference proteome</keyword>